<evidence type="ECO:0000256" key="1">
    <source>
        <dbReference type="ARBA" id="ARBA00022737"/>
    </source>
</evidence>
<dbReference type="InterPro" id="IPR011990">
    <property type="entry name" value="TPR-like_helical_dom_sf"/>
</dbReference>
<dbReference type="SUPFAM" id="SSF48452">
    <property type="entry name" value="TPR-like"/>
    <property type="match status" value="2"/>
</dbReference>
<proteinExistence type="predicted"/>
<dbReference type="Proteomes" id="UP000095228">
    <property type="component" value="Chromosome"/>
</dbReference>
<dbReference type="STRING" id="1838286.Verru16b_00613"/>
<dbReference type="InterPro" id="IPR019734">
    <property type="entry name" value="TPR_rpt"/>
</dbReference>
<feature type="repeat" description="TPR" evidence="3">
    <location>
        <begin position="389"/>
        <end position="422"/>
    </location>
</feature>
<dbReference type="SMART" id="SM00028">
    <property type="entry name" value="TPR"/>
    <property type="match status" value="7"/>
</dbReference>
<dbReference type="AlphaFoldDB" id="A0A1D8ARR3"/>
<keyword evidence="1" id="KW-0677">Repeat</keyword>
<evidence type="ECO:0000313" key="5">
    <source>
        <dbReference type="Proteomes" id="UP000095228"/>
    </source>
</evidence>
<evidence type="ECO:0000256" key="2">
    <source>
        <dbReference type="ARBA" id="ARBA00022803"/>
    </source>
</evidence>
<dbReference type="OrthoDB" id="185750at2"/>
<dbReference type="PROSITE" id="PS50005">
    <property type="entry name" value="TPR"/>
    <property type="match status" value="2"/>
</dbReference>
<dbReference type="RefSeq" id="WP_069960902.1">
    <property type="nucleotide sequence ID" value="NZ_CP016094.1"/>
</dbReference>
<organism evidence="4 5">
    <name type="scientific">Lacunisphaera limnophila</name>
    <dbReference type="NCBI Taxonomy" id="1838286"/>
    <lineage>
        <taxon>Bacteria</taxon>
        <taxon>Pseudomonadati</taxon>
        <taxon>Verrucomicrobiota</taxon>
        <taxon>Opitutia</taxon>
        <taxon>Opitutales</taxon>
        <taxon>Opitutaceae</taxon>
        <taxon>Lacunisphaera</taxon>
    </lineage>
</organism>
<feature type="repeat" description="TPR" evidence="3">
    <location>
        <begin position="287"/>
        <end position="320"/>
    </location>
</feature>
<sequence>MRRGPRFLLLALVALLGLAAWLGYGLWHRHRIVAQHLPATPTLAGAPATLSDQIGDATLQARHWRHAPRGLAQLSRLYHANGFYPEALQCYQGLSALEPRNARWPHLTASIITNYGRMDEALPLRRQAVALAPDYLPAHLRLGDVLLKGNQATEASAAYAEALRRAPGNPFALLGLARCDLAAGDWSRARTRLQEAVARNPDFIGALSLLVTVSEHFGDRATADALRLTIGRREFSDLPDPWVDELTEVCFDAYRLSVAAAVANAAGDRATALALLERAIILAPQASTYHRQAGQLRLDENNFAAARDHLEKAVALNPTDSDAWLRLMDAYRGMGQTQPAVRAMLTGLTHCPQSPSLHLEHARWLRANNRLDEAIAEFRVSHLLRPSEASTLVELATSYVTAGRTAEAVVTLNQALERQPDHPIALATLALLAVNSRDEPEALRLWALIRLQPKTPPAVVSRLQQTFSAQFGRPLP</sequence>
<dbReference type="EMBL" id="CP016094">
    <property type="protein sequence ID" value="AOS43566.1"/>
    <property type="molecule type" value="Genomic_DNA"/>
</dbReference>
<dbReference type="KEGG" id="obg:Verru16b_00613"/>
<protein>
    <submittedName>
        <fullName evidence="4">Tetratricopeptide repeat protein</fullName>
    </submittedName>
</protein>
<dbReference type="GO" id="GO:0000030">
    <property type="term" value="F:mannosyltransferase activity"/>
    <property type="evidence" value="ECO:0007669"/>
    <property type="project" value="TreeGrafter"/>
</dbReference>
<evidence type="ECO:0000256" key="3">
    <source>
        <dbReference type="PROSITE-ProRule" id="PRU00339"/>
    </source>
</evidence>
<dbReference type="GO" id="GO:0035269">
    <property type="term" value="P:protein O-linked glycosylation via mannose"/>
    <property type="evidence" value="ECO:0007669"/>
    <property type="project" value="TreeGrafter"/>
</dbReference>
<accession>A0A1D8ARR3</accession>
<dbReference type="Gene3D" id="1.25.40.10">
    <property type="entry name" value="Tetratricopeptide repeat domain"/>
    <property type="match status" value="2"/>
</dbReference>
<name>A0A1D8ARR3_9BACT</name>
<dbReference type="InterPro" id="IPR052346">
    <property type="entry name" value="O-mannosyl-transferase_TMTC"/>
</dbReference>
<reference evidence="4 5" key="1">
    <citation type="submission" date="2016-06" db="EMBL/GenBank/DDBJ databases">
        <title>Three novel species with peptidoglycan cell walls form the new genus Lacunisphaera gen. nov. in the family Opitutaceae of the verrucomicrobial subdivision 4.</title>
        <authorList>
            <person name="Rast P."/>
            <person name="Gloeckner I."/>
            <person name="Jogler M."/>
            <person name="Boedeker C."/>
            <person name="Jeske O."/>
            <person name="Wiegand S."/>
            <person name="Reinhardt R."/>
            <person name="Schumann P."/>
            <person name="Rohde M."/>
            <person name="Spring S."/>
            <person name="Gloeckner F.O."/>
            <person name="Jogler C."/>
        </authorList>
    </citation>
    <scope>NUCLEOTIDE SEQUENCE [LARGE SCALE GENOMIC DNA]</scope>
    <source>
        <strain evidence="4 5">IG16b</strain>
    </source>
</reference>
<dbReference type="PANTHER" id="PTHR44227">
    <property type="match status" value="1"/>
</dbReference>
<keyword evidence="2 3" id="KW-0802">TPR repeat</keyword>
<evidence type="ECO:0000313" key="4">
    <source>
        <dbReference type="EMBL" id="AOS43566.1"/>
    </source>
</evidence>
<dbReference type="PATRIC" id="fig|1838286.3.peg.620"/>
<gene>
    <name evidence="4" type="ORF">Verru16b_00613</name>
</gene>
<dbReference type="Pfam" id="PF13432">
    <property type="entry name" value="TPR_16"/>
    <property type="match status" value="1"/>
</dbReference>
<dbReference type="PANTHER" id="PTHR44227:SF3">
    <property type="entry name" value="PROTEIN O-MANNOSYL-TRANSFERASE TMTC4"/>
    <property type="match status" value="1"/>
</dbReference>
<dbReference type="GO" id="GO:0030968">
    <property type="term" value="P:endoplasmic reticulum unfolded protein response"/>
    <property type="evidence" value="ECO:0007669"/>
    <property type="project" value="TreeGrafter"/>
</dbReference>
<keyword evidence="5" id="KW-1185">Reference proteome</keyword>
<dbReference type="Pfam" id="PF14559">
    <property type="entry name" value="TPR_19"/>
    <property type="match status" value="2"/>
</dbReference>